<organism evidence="2 3">
    <name type="scientific">Phytophthora sojae (strain P6497)</name>
    <name type="common">Soybean stem and root rot agent</name>
    <name type="synonym">Phytophthora megasperma f. sp. glycines</name>
    <dbReference type="NCBI Taxonomy" id="1094619"/>
    <lineage>
        <taxon>Eukaryota</taxon>
        <taxon>Sar</taxon>
        <taxon>Stramenopiles</taxon>
        <taxon>Oomycota</taxon>
        <taxon>Peronosporomycetes</taxon>
        <taxon>Peronosporales</taxon>
        <taxon>Peronosporaceae</taxon>
        <taxon>Phytophthora</taxon>
    </lineage>
</organism>
<proteinExistence type="predicted"/>
<dbReference type="Proteomes" id="UP000002640">
    <property type="component" value="Unassembled WGS sequence"/>
</dbReference>
<sequence length="96" mass="10256">MDAAMELGHLAKPENGEEARSDTQEKLAVRKVRFAIANAKSRLYDMLAATNLLKRILANDPTISVEEAVTMMRDLPPLADKSSAAASGTSTASNPV</sequence>
<gene>
    <name evidence="2" type="ORF">PHYSODRAFT_327529</name>
</gene>
<dbReference type="SMR" id="G4Z285"/>
<evidence type="ECO:0000256" key="1">
    <source>
        <dbReference type="SAM" id="MobiDB-lite"/>
    </source>
</evidence>
<dbReference type="AlphaFoldDB" id="G4Z285"/>
<dbReference type="InParanoid" id="G4Z285"/>
<feature type="compositionally biased region" description="Basic and acidic residues" evidence="1">
    <location>
        <begin position="9"/>
        <end position="23"/>
    </location>
</feature>
<evidence type="ECO:0000313" key="2">
    <source>
        <dbReference type="EMBL" id="EGZ19229.1"/>
    </source>
</evidence>
<protein>
    <submittedName>
        <fullName evidence="2">Uncharacterized protein</fullName>
    </submittedName>
</protein>
<reference evidence="2 3" key="1">
    <citation type="journal article" date="2006" name="Science">
        <title>Phytophthora genome sequences uncover evolutionary origins and mechanisms of pathogenesis.</title>
        <authorList>
            <person name="Tyler B.M."/>
            <person name="Tripathy S."/>
            <person name="Zhang X."/>
            <person name="Dehal P."/>
            <person name="Jiang R.H."/>
            <person name="Aerts A."/>
            <person name="Arredondo F.D."/>
            <person name="Baxter L."/>
            <person name="Bensasson D."/>
            <person name="Beynon J.L."/>
            <person name="Chapman J."/>
            <person name="Damasceno C.M."/>
            <person name="Dorrance A.E."/>
            <person name="Dou D."/>
            <person name="Dickerman A.W."/>
            <person name="Dubchak I.L."/>
            <person name="Garbelotto M."/>
            <person name="Gijzen M."/>
            <person name="Gordon S.G."/>
            <person name="Govers F."/>
            <person name="Grunwald N.J."/>
            <person name="Huang W."/>
            <person name="Ivors K.L."/>
            <person name="Jones R.W."/>
            <person name="Kamoun S."/>
            <person name="Krampis K."/>
            <person name="Lamour K.H."/>
            <person name="Lee M.K."/>
            <person name="McDonald W.H."/>
            <person name="Medina M."/>
            <person name="Meijer H.J."/>
            <person name="Nordberg E.K."/>
            <person name="Maclean D.J."/>
            <person name="Ospina-Giraldo M.D."/>
            <person name="Morris P.F."/>
            <person name="Phuntumart V."/>
            <person name="Putnam N.H."/>
            <person name="Rash S."/>
            <person name="Rose J.K."/>
            <person name="Sakihama Y."/>
            <person name="Salamov A.A."/>
            <person name="Savidor A."/>
            <person name="Scheuring C.F."/>
            <person name="Smith B.M."/>
            <person name="Sobral B.W."/>
            <person name="Terry A."/>
            <person name="Torto-Alalibo T.A."/>
            <person name="Win J."/>
            <person name="Xu Z."/>
            <person name="Zhang H."/>
            <person name="Grigoriev I.V."/>
            <person name="Rokhsar D.S."/>
            <person name="Boore J.L."/>
        </authorList>
    </citation>
    <scope>NUCLEOTIDE SEQUENCE [LARGE SCALE GENOMIC DNA]</scope>
    <source>
        <strain evidence="2 3">P6497</strain>
    </source>
</reference>
<accession>G4Z285</accession>
<dbReference type="RefSeq" id="XP_009521946.1">
    <property type="nucleotide sequence ID" value="XM_009523651.1"/>
</dbReference>
<dbReference type="GeneID" id="20645624"/>
<dbReference type="KEGG" id="psoj:PHYSODRAFT_327529"/>
<name>G4Z285_PHYSP</name>
<dbReference type="EMBL" id="JH159153">
    <property type="protein sequence ID" value="EGZ19229.1"/>
    <property type="molecule type" value="Genomic_DNA"/>
</dbReference>
<evidence type="ECO:0000313" key="3">
    <source>
        <dbReference type="Proteomes" id="UP000002640"/>
    </source>
</evidence>
<keyword evidence="3" id="KW-1185">Reference proteome</keyword>
<feature type="region of interest" description="Disordered" evidence="1">
    <location>
        <begin position="1"/>
        <end position="23"/>
    </location>
</feature>